<comment type="caution">
    <text evidence="2">Lacks conserved residue(s) required for the propagation of feature annotation.</text>
</comment>
<protein>
    <submittedName>
        <fullName evidence="5">Growth-regulating factor 3</fullName>
    </submittedName>
</protein>
<dbReference type="EMBL" id="BKCP01000001">
    <property type="protein sequence ID" value="GER24950.1"/>
    <property type="molecule type" value="Genomic_DNA"/>
</dbReference>
<organism evidence="5 6">
    <name type="scientific">Striga asiatica</name>
    <name type="common">Asiatic witchweed</name>
    <name type="synonym">Buchnera asiatica</name>
    <dbReference type="NCBI Taxonomy" id="4170"/>
    <lineage>
        <taxon>Eukaryota</taxon>
        <taxon>Viridiplantae</taxon>
        <taxon>Streptophyta</taxon>
        <taxon>Embryophyta</taxon>
        <taxon>Tracheophyta</taxon>
        <taxon>Spermatophyta</taxon>
        <taxon>Magnoliopsida</taxon>
        <taxon>eudicotyledons</taxon>
        <taxon>Gunneridae</taxon>
        <taxon>Pentapetalae</taxon>
        <taxon>asterids</taxon>
        <taxon>lamiids</taxon>
        <taxon>Lamiales</taxon>
        <taxon>Orobanchaceae</taxon>
        <taxon>Buchnereae</taxon>
        <taxon>Striga</taxon>
    </lineage>
</organism>
<evidence type="ECO:0000259" key="4">
    <source>
        <dbReference type="PROSITE" id="PS51667"/>
    </source>
</evidence>
<dbReference type="PANTHER" id="PTHR34680">
    <property type="entry name" value="EXPRESSED PROTEIN"/>
    <property type="match status" value="1"/>
</dbReference>
<feature type="region of interest" description="Disordered" evidence="3">
    <location>
        <begin position="138"/>
        <end position="223"/>
    </location>
</feature>
<evidence type="ECO:0000256" key="2">
    <source>
        <dbReference type="PROSITE-ProRule" id="PRU01002"/>
    </source>
</evidence>
<evidence type="ECO:0000313" key="5">
    <source>
        <dbReference type="EMBL" id="GER24950.1"/>
    </source>
</evidence>
<name>A0A5A7NWT9_STRAF</name>
<accession>A0A5A7NWT9</accession>
<feature type="compositionally biased region" description="Basic residues" evidence="3">
    <location>
        <begin position="291"/>
        <end position="308"/>
    </location>
</feature>
<dbReference type="AlphaFoldDB" id="A0A5A7NWT9"/>
<proteinExistence type="predicted"/>
<feature type="region of interest" description="Disordered" evidence="3">
    <location>
        <begin position="236"/>
        <end position="308"/>
    </location>
</feature>
<dbReference type="PANTHER" id="PTHR34680:SF3">
    <property type="entry name" value="EXPRESSED PROTEIN"/>
    <property type="match status" value="1"/>
</dbReference>
<comment type="caution">
    <text evidence="5">The sequence shown here is derived from an EMBL/GenBank/DDBJ whole genome shotgun (WGS) entry which is preliminary data.</text>
</comment>
<evidence type="ECO:0000256" key="3">
    <source>
        <dbReference type="SAM" id="MobiDB-lite"/>
    </source>
</evidence>
<feature type="compositionally biased region" description="Pro residues" evidence="3">
    <location>
        <begin position="141"/>
        <end position="155"/>
    </location>
</feature>
<feature type="domain" description="WRC" evidence="4">
    <location>
        <begin position="161"/>
        <end position="206"/>
    </location>
</feature>
<sequence>MRIRKHAKISPLVYAAASIHPGAAVLQTHVCQLNQSPWDVMDFSRPPPTTTPPPPPQLYFRVFCRPAARVLQKSAPIRVIGGLFSLDLANYYVVADAAPAANGSCGGRFSAGKSNFTDQQSLFSDDLPAKTAAVKSEEPLLPLPPSPPPPPPPPAAEQNEPGKITICSKTDGKNWKCKREASGSNTMCDHHVSQMKSYSKKPGPEPRRPARPKKAPSSNPHEFYYYSGFGPRWAKKRGSDCNNTSASASSNGNVEHRHEIEKNYYSSEDESESDELDYEDLEEDEEEEKNGRKRGRKPIKARSLKSLM</sequence>
<gene>
    <name evidence="5" type="ORF">STAS_00496</name>
</gene>
<feature type="compositionally biased region" description="Low complexity" evidence="3">
    <location>
        <begin position="242"/>
        <end position="253"/>
    </location>
</feature>
<reference evidence="6" key="1">
    <citation type="journal article" date="2019" name="Curr. Biol.">
        <title>Genome Sequence of Striga asiatica Provides Insight into the Evolution of Plant Parasitism.</title>
        <authorList>
            <person name="Yoshida S."/>
            <person name="Kim S."/>
            <person name="Wafula E.K."/>
            <person name="Tanskanen J."/>
            <person name="Kim Y.M."/>
            <person name="Honaas L."/>
            <person name="Yang Z."/>
            <person name="Spallek T."/>
            <person name="Conn C.E."/>
            <person name="Ichihashi Y."/>
            <person name="Cheong K."/>
            <person name="Cui S."/>
            <person name="Der J.P."/>
            <person name="Gundlach H."/>
            <person name="Jiao Y."/>
            <person name="Hori C."/>
            <person name="Ishida J.K."/>
            <person name="Kasahara H."/>
            <person name="Kiba T."/>
            <person name="Kim M.S."/>
            <person name="Koo N."/>
            <person name="Laohavisit A."/>
            <person name="Lee Y.H."/>
            <person name="Lumba S."/>
            <person name="McCourt P."/>
            <person name="Mortimer J.C."/>
            <person name="Mutuku J.M."/>
            <person name="Nomura T."/>
            <person name="Sasaki-Sekimoto Y."/>
            <person name="Seto Y."/>
            <person name="Wang Y."/>
            <person name="Wakatake T."/>
            <person name="Sakakibara H."/>
            <person name="Demura T."/>
            <person name="Yamaguchi S."/>
            <person name="Yoneyama K."/>
            <person name="Manabe R.I."/>
            <person name="Nelson D.C."/>
            <person name="Schulman A.H."/>
            <person name="Timko M.P."/>
            <person name="dePamphilis C.W."/>
            <person name="Choi D."/>
            <person name="Shirasu K."/>
        </authorList>
    </citation>
    <scope>NUCLEOTIDE SEQUENCE [LARGE SCALE GENOMIC DNA]</scope>
    <source>
        <strain evidence="6">cv. UVA1</strain>
    </source>
</reference>
<feature type="compositionally biased region" description="Acidic residues" evidence="3">
    <location>
        <begin position="267"/>
        <end position="288"/>
    </location>
</feature>
<dbReference type="OrthoDB" id="911210at2759"/>
<evidence type="ECO:0000313" key="6">
    <source>
        <dbReference type="Proteomes" id="UP000325081"/>
    </source>
</evidence>
<dbReference type="Pfam" id="PF08879">
    <property type="entry name" value="WRC"/>
    <property type="match status" value="1"/>
</dbReference>
<keyword evidence="1" id="KW-0539">Nucleus</keyword>
<evidence type="ECO:0000256" key="1">
    <source>
        <dbReference type="ARBA" id="ARBA00023242"/>
    </source>
</evidence>
<dbReference type="PROSITE" id="PS51667">
    <property type="entry name" value="WRC"/>
    <property type="match status" value="1"/>
</dbReference>
<feature type="compositionally biased region" description="Basic and acidic residues" evidence="3">
    <location>
        <begin position="170"/>
        <end position="181"/>
    </location>
</feature>
<keyword evidence="6" id="KW-1185">Reference proteome</keyword>
<dbReference type="Proteomes" id="UP000325081">
    <property type="component" value="Unassembled WGS sequence"/>
</dbReference>
<dbReference type="InterPro" id="IPR014977">
    <property type="entry name" value="WRC_dom"/>
</dbReference>